<organism evidence="1 2">
    <name type="scientific">Pseudoflavonifractor capillosus</name>
    <dbReference type="NCBI Taxonomy" id="106588"/>
    <lineage>
        <taxon>Bacteria</taxon>
        <taxon>Bacillati</taxon>
        <taxon>Bacillota</taxon>
        <taxon>Clostridia</taxon>
        <taxon>Eubacteriales</taxon>
        <taxon>Oscillospiraceae</taxon>
        <taxon>Pseudoflavonifractor</taxon>
    </lineage>
</organism>
<reference evidence="1" key="1">
    <citation type="journal article" date="2021" name="PeerJ">
        <title>Extensive microbial diversity within the chicken gut microbiome revealed by metagenomics and culture.</title>
        <authorList>
            <person name="Gilroy R."/>
            <person name="Ravi A."/>
            <person name="Getino M."/>
            <person name="Pursley I."/>
            <person name="Horton D.L."/>
            <person name="Alikhan N.F."/>
            <person name="Baker D."/>
            <person name="Gharbi K."/>
            <person name="Hall N."/>
            <person name="Watson M."/>
            <person name="Adriaenssens E.M."/>
            <person name="Foster-Nyarko E."/>
            <person name="Jarju S."/>
            <person name="Secka A."/>
            <person name="Antonio M."/>
            <person name="Oren A."/>
            <person name="Chaudhuri R.R."/>
            <person name="La Ragione R."/>
            <person name="Hildebrand F."/>
            <person name="Pallen M.J."/>
        </authorList>
    </citation>
    <scope>NUCLEOTIDE SEQUENCE</scope>
    <source>
        <strain evidence="1">CHK179-5677</strain>
    </source>
</reference>
<dbReference type="AlphaFoldDB" id="A0A921MLA8"/>
<dbReference type="Proteomes" id="UP000760668">
    <property type="component" value="Unassembled WGS sequence"/>
</dbReference>
<accession>A0A921MLA8</accession>
<evidence type="ECO:0000313" key="2">
    <source>
        <dbReference type="Proteomes" id="UP000760668"/>
    </source>
</evidence>
<name>A0A921MLA8_9FIRM</name>
<reference evidence="1" key="2">
    <citation type="submission" date="2021-09" db="EMBL/GenBank/DDBJ databases">
        <authorList>
            <person name="Gilroy R."/>
        </authorList>
    </citation>
    <scope>NUCLEOTIDE SEQUENCE</scope>
    <source>
        <strain evidence="1">CHK179-5677</strain>
    </source>
</reference>
<protein>
    <submittedName>
        <fullName evidence="1">Uncharacterized protein</fullName>
    </submittedName>
</protein>
<dbReference type="EMBL" id="DYUC01000064">
    <property type="protein sequence ID" value="HJG86703.1"/>
    <property type="molecule type" value="Genomic_DNA"/>
</dbReference>
<comment type="caution">
    <text evidence="1">The sequence shown here is derived from an EMBL/GenBank/DDBJ whole genome shotgun (WGS) entry which is preliminary data.</text>
</comment>
<gene>
    <name evidence="1" type="ORF">K8V01_06750</name>
</gene>
<sequence length="83" mass="9617">MKHFSPCLHRKKFLKYVNIEIISQNHRKFNDFLTFEGGYRENALRNAAYDIAKLKLCSGKRTTADADAGQEMMENKCSFPEKA</sequence>
<proteinExistence type="predicted"/>
<evidence type="ECO:0000313" key="1">
    <source>
        <dbReference type="EMBL" id="HJG86703.1"/>
    </source>
</evidence>
<dbReference type="RefSeq" id="WP_295370114.1">
    <property type="nucleotide sequence ID" value="NZ_DYUC01000064.1"/>
</dbReference>